<organism evidence="1 2">
    <name type="scientific">Vibrio parahaemolyticus</name>
    <dbReference type="NCBI Taxonomy" id="670"/>
    <lineage>
        <taxon>Bacteria</taxon>
        <taxon>Pseudomonadati</taxon>
        <taxon>Pseudomonadota</taxon>
        <taxon>Gammaproteobacteria</taxon>
        <taxon>Vibrionales</taxon>
        <taxon>Vibrionaceae</taxon>
        <taxon>Vibrio</taxon>
    </lineage>
</organism>
<dbReference type="RefSeq" id="WP_311020905.1">
    <property type="nucleotide sequence ID" value="NZ_JAUHGG010000012.1"/>
</dbReference>
<proteinExistence type="predicted"/>
<dbReference type="EMBL" id="JAUHGG010000012">
    <property type="protein sequence ID" value="MDS1823830.1"/>
    <property type="molecule type" value="Genomic_DNA"/>
</dbReference>
<accession>A0AAW8Q975</accession>
<evidence type="ECO:0000313" key="2">
    <source>
        <dbReference type="Proteomes" id="UP001253193"/>
    </source>
</evidence>
<reference evidence="1" key="1">
    <citation type="submission" date="2023-06" db="EMBL/GenBank/DDBJ databases">
        <title>Genomic Diversity of Vibrio spp. and Metagenomic Analysis of Pathogens in Florida Gulf Coastal Waters Following Hurricane Ian.</title>
        <authorList>
            <person name="Brumfield K.D."/>
        </authorList>
    </citation>
    <scope>NUCLEOTIDE SEQUENCE</scope>
    <source>
        <strain evidence="1">WBS2B-138</strain>
    </source>
</reference>
<name>A0AAW8Q975_VIBPH</name>
<protein>
    <submittedName>
        <fullName evidence="1">Uncharacterized protein</fullName>
    </submittedName>
</protein>
<sequence>MWLMILIFLGGVAVAYWMYRSKFKIQKINAEKKKKEYIKLSRGTPKTLEVASSWGELLRLLEYPLLINGDIGVIRGNKENLEYLQNKESIVVFSPDGWLLGYLSPIRDGIGFKKVKRNEAILTQVSAIKEVN</sequence>
<gene>
    <name evidence="1" type="ORF">QX249_24625</name>
</gene>
<comment type="caution">
    <text evidence="1">The sequence shown here is derived from an EMBL/GenBank/DDBJ whole genome shotgun (WGS) entry which is preliminary data.</text>
</comment>
<evidence type="ECO:0000313" key="1">
    <source>
        <dbReference type="EMBL" id="MDS1823830.1"/>
    </source>
</evidence>
<dbReference type="AlphaFoldDB" id="A0AAW8Q975"/>
<dbReference type="Proteomes" id="UP001253193">
    <property type="component" value="Unassembled WGS sequence"/>
</dbReference>